<keyword evidence="2 5" id="KW-0813">Transport</keyword>
<dbReference type="EMBL" id="CCKQ01009984">
    <property type="protein sequence ID" value="CDW81474.1"/>
    <property type="molecule type" value="Genomic_DNA"/>
</dbReference>
<dbReference type="InterPro" id="IPR028565">
    <property type="entry name" value="MHD"/>
</dbReference>
<dbReference type="InterPro" id="IPR050431">
    <property type="entry name" value="Adaptor_comp_med_subunit"/>
</dbReference>
<evidence type="ECO:0000259" key="6">
    <source>
        <dbReference type="PROSITE" id="PS51072"/>
    </source>
</evidence>
<sequence length="435" mass="49958">MLSQFFILSARVRLDLGRETSEIFFRKVKFWKGDPPPCFTVEGINFFYTKKFGIFFVATTKHNVSPSFVMDILYRMMKVFRDYCGVLNEESIRKNFVLIYEIIDEIIDYGHPQLMTTENIKQFIVNEAILIQQKQQTSNFRPNIFSSNTIPSTAIQRPLSQITDKKNMKNEIFVDIFEKLTVLFNANGFVINSSIDGVIQMKSYLQGNPELRLVLNDDLVVGRANAGGGGGGQVVGSVVLDDCNFHECVDVRDFEAMKTLTINPPDGEFLVMNYRINGDYATPFRIYPFIDEISQYKLQLTLKVRATFPPDHFATQVLVKFPVPRQTTNVTFEIPKGIQGHSAEYKQTEQLTEWAIKKFQGGVEHTLIVKITLKNPTATECRKEIGPVSMNFEIPMYNVSNLQVKYLKIASTQKNYNPYRWVRYVTQSSSYVCRT</sequence>
<name>A0A078AGX4_STYLE</name>
<dbReference type="GO" id="GO:0006886">
    <property type="term" value="P:intracellular protein transport"/>
    <property type="evidence" value="ECO:0007669"/>
    <property type="project" value="UniProtKB-UniRule"/>
</dbReference>
<gene>
    <name evidence="7" type="primary">Contig9449.g10111</name>
    <name evidence="7" type="ORF">STYLEM_10491</name>
</gene>
<evidence type="ECO:0000256" key="1">
    <source>
        <dbReference type="ARBA" id="ARBA00004308"/>
    </source>
</evidence>
<protein>
    <submittedName>
        <fullName evidence="7">Coatomer protein gamma sub-unit</fullName>
    </submittedName>
</protein>
<dbReference type="PANTHER" id="PTHR10529">
    <property type="entry name" value="AP COMPLEX SUBUNIT MU"/>
    <property type="match status" value="1"/>
</dbReference>
<dbReference type="SUPFAM" id="SSF64356">
    <property type="entry name" value="SNARE-like"/>
    <property type="match status" value="1"/>
</dbReference>
<dbReference type="PROSITE" id="PS51072">
    <property type="entry name" value="MHD"/>
    <property type="match status" value="1"/>
</dbReference>
<dbReference type="GO" id="GO:0030131">
    <property type="term" value="C:clathrin adaptor complex"/>
    <property type="evidence" value="ECO:0007669"/>
    <property type="project" value="UniProtKB-UniRule"/>
</dbReference>
<evidence type="ECO:0000313" key="8">
    <source>
        <dbReference type="Proteomes" id="UP000039865"/>
    </source>
</evidence>
<evidence type="ECO:0000256" key="3">
    <source>
        <dbReference type="ARBA" id="ARBA00022927"/>
    </source>
</evidence>
<proteinExistence type="inferred from homology"/>
<dbReference type="SUPFAM" id="SSF49447">
    <property type="entry name" value="Second domain of Mu2 adaptin subunit (ap50) of ap2 adaptor"/>
    <property type="match status" value="1"/>
</dbReference>
<comment type="subcellular location">
    <subcellularLocation>
        <location evidence="1">Endomembrane system</location>
    </subcellularLocation>
</comment>
<feature type="domain" description="MHD" evidence="6">
    <location>
        <begin position="169"/>
        <end position="434"/>
    </location>
</feature>
<dbReference type="InParanoid" id="A0A078AGX4"/>
<organism evidence="7 8">
    <name type="scientific">Stylonychia lemnae</name>
    <name type="common">Ciliate</name>
    <dbReference type="NCBI Taxonomy" id="5949"/>
    <lineage>
        <taxon>Eukaryota</taxon>
        <taxon>Sar</taxon>
        <taxon>Alveolata</taxon>
        <taxon>Ciliophora</taxon>
        <taxon>Intramacronucleata</taxon>
        <taxon>Spirotrichea</taxon>
        <taxon>Stichotrichia</taxon>
        <taxon>Sporadotrichida</taxon>
        <taxon>Oxytrichidae</taxon>
        <taxon>Stylonychinae</taxon>
        <taxon>Stylonychia</taxon>
    </lineage>
</organism>
<dbReference type="OrthoDB" id="10259133at2759"/>
<keyword evidence="3 5" id="KW-0653">Protein transport</keyword>
<keyword evidence="4" id="KW-0472">Membrane</keyword>
<keyword evidence="8" id="KW-1185">Reference proteome</keyword>
<dbReference type="Pfam" id="PF00928">
    <property type="entry name" value="Adap_comp_sub"/>
    <property type="match status" value="1"/>
</dbReference>
<reference evidence="7 8" key="1">
    <citation type="submission" date="2014-06" db="EMBL/GenBank/DDBJ databases">
        <authorList>
            <person name="Swart Estienne"/>
        </authorList>
    </citation>
    <scope>NUCLEOTIDE SEQUENCE [LARGE SCALE GENOMIC DNA]</scope>
    <source>
        <strain evidence="7 8">130c</strain>
    </source>
</reference>
<dbReference type="PRINTS" id="PR00314">
    <property type="entry name" value="CLATHRINADPT"/>
</dbReference>
<dbReference type="GO" id="GO:0012505">
    <property type="term" value="C:endomembrane system"/>
    <property type="evidence" value="ECO:0007669"/>
    <property type="project" value="UniProtKB-SubCell"/>
</dbReference>
<dbReference type="Proteomes" id="UP000039865">
    <property type="component" value="Unassembled WGS sequence"/>
</dbReference>
<dbReference type="InterPro" id="IPR011012">
    <property type="entry name" value="Longin-like_dom_sf"/>
</dbReference>
<accession>A0A078AGX4</accession>
<dbReference type="Gene3D" id="3.30.450.60">
    <property type="match status" value="1"/>
</dbReference>
<dbReference type="AlphaFoldDB" id="A0A078AGX4"/>
<dbReference type="InterPro" id="IPR036168">
    <property type="entry name" value="AP2_Mu_C_sf"/>
</dbReference>
<dbReference type="InterPro" id="IPR001392">
    <property type="entry name" value="Clathrin_mu"/>
</dbReference>
<evidence type="ECO:0000313" key="7">
    <source>
        <dbReference type="EMBL" id="CDW81474.1"/>
    </source>
</evidence>
<evidence type="ECO:0000256" key="4">
    <source>
        <dbReference type="ARBA" id="ARBA00023136"/>
    </source>
</evidence>
<dbReference type="Gene3D" id="2.60.40.1170">
    <property type="entry name" value="Mu homology domain, subdomain B"/>
    <property type="match status" value="2"/>
</dbReference>
<dbReference type="CDD" id="cd09253">
    <property type="entry name" value="AP-4_Mu4_Cterm"/>
    <property type="match status" value="1"/>
</dbReference>
<evidence type="ECO:0000256" key="2">
    <source>
        <dbReference type="ARBA" id="ARBA00022448"/>
    </source>
</evidence>
<comment type="similarity">
    <text evidence="5">Belongs to the adaptor complexes medium subunit family.</text>
</comment>
<dbReference type="PIRSF" id="PIRSF005992">
    <property type="entry name" value="Clathrin_mu"/>
    <property type="match status" value="1"/>
</dbReference>
<dbReference type="GO" id="GO:0016192">
    <property type="term" value="P:vesicle-mediated transport"/>
    <property type="evidence" value="ECO:0007669"/>
    <property type="project" value="InterPro"/>
</dbReference>
<dbReference type="OMA" id="DYGYIQN"/>
<dbReference type="FunCoup" id="A0A078AGX4">
    <property type="interactions" value="195"/>
</dbReference>
<evidence type="ECO:0000256" key="5">
    <source>
        <dbReference type="PIRNR" id="PIRNR005992"/>
    </source>
</evidence>
<dbReference type="FunFam" id="3.30.450.60:FF:000002">
    <property type="entry name" value="AP-2 complex subunit mu, putative"/>
    <property type="match status" value="1"/>
</dbReference>